<name>A0ABX7WRV4_9GAMM</name>
<dbReference type="Proteomes" id="UP000672039">
    <property type="component" value="Chromosome"/>
</dbReference>
<evidence type="ECO:0000256" key="4">
    <source>
        <dbReference type="ARBA" id="ARBA00022553"/>
    </source>
</evidence>
<dbReference type="Gene3D" id="3.30.565.10">
    <property type="entry name" value="Histidine kinase-like ATPase, C-terminal domain"/>
    <property type="match status" value="1"/>
</dbReference>
<dbReference type="InterPro" id="IPR003661">
    <property type="entry name" value="HisK_dim/P_dom"/>
</dbReference>
<keyword evidence="9" id="KW-0902">Two-component regulatory system</keyword>
<evidence type="ECO:0000256" key="3">
    <source>
        <dbReference type="ARBA" id="ARBA00012438"/>
    </source>
</evidence>
<comment type="subcellular location">
    <subcellularLocation>
        <location evidence="2">Membrane</location>
        <topology evidence="2">Multi-pass membrane protein</topology>
    </subcellularLocation>
</comment>
<evidence type="ECO:0000256" key="8">
    <source>
        <dbReference type="ARBA" id="ARBA00022989"/>
    </source>
</evidence>
<dbReference type="PANTHER" id="PTHR45436:SF15">
    <property type="entry name" value="SENSOR HISTIDINE KINASE CUSS"/>
    <property type="match status" value="1"/>
</dbReference>
<feature type="domain" description="HAMP" evidence="13">
    <location>
        <begin position="159"/>
        <end position="211"/>
    </location>
</feature>
<keyword evidence="10 11" id="KW-0472">Membrane</keyword>
<evidence type="ECO:0000256" key="9">
    <source>
        <dbReference type="ARBA" id="ARBA00023012"/>
    </source>
</evidence>
<evidence type="ECO:0000313" key="15">
    <source>
        <dbReference type="Proteomes" id="UP000672039"/>
    </source>
</evidence>
<dbReference type="CDD" id="cd00082">
    <property type="entry name" value="HisKA"/>
    <property type="match status" value="1"/>
</dbReference>
<dbReference type="InterPro" id="IPR004358">
    <property type="entry name" value="Sig_transdc_His_kin-like_C"/>
</dbReference>
<dbReference type="EC" id="2.7.13.3" evidence="3"/>
<dbReference type="PROSITE" id="PS50885">
    <property type="entry name" value="HAMP"/>
    <property type="match status" value="1"/>
</dbReference>
<evidence type="ECO:0000256" key="10">
    <source>
        <dbReference type="ARBA" id="ARBA00023136"/>
    </source>
</evidence>
<dbReference type="GO" id="GO:0016301">
    <property type="term" value="F:kinase activity"/>
    <property type="evidence" value="ECO:0007669"/>
    <property type="project" value="UniProtKB-KW"/>
</dbReference>
<feature type="domain" description="Histidine kinase" evidence="12">
    <location>
        <begin position="219"/>
        <end position="430"/>
    </location>
</feature>
<dbReference type="InterPro" id="IPR005467">
    <property type="entry name" value="His_kinase_dom"/>
</dbReference>
<dbReference type="SMART" id="SM00388">
    <property type="entry name" value="HisKA"/>
    <property type="match status" value="1"/>
</dbReference>
<dbReference type="EMBL" id="CP072801">
    <property type="protein sequence ID" value="QTR46295.1"/>
    <property type="molecule type" value="Genomic_DNA"/>
</dbReference>
<organism evidence="14 15">
    <name type="scientific">Thiothrix litoralis</name>
    <dbReference type="NCBI Taxonomy" id="2891210"/>
    <lineage>
        <taxon>Bacteria</taxon>
        <taxon>Pseudomonadati</taxon>
        <taxon>Pseudomonadota</taxon>
        <taxon>Gammaproteobacteria</taxon>
        <taxon>Thiotrichales</taxon>
        <taxon>Thiotrichaceae</taxon>
        <taxon>Thiothrix</taxon>
    </lineage>
</organism>
<dbReference type="PANTHER" id="PTHR45436">
    <property type="entry name" value="SENSOR HISTIDINE KINASE YKOH"/>
    <property type="match status" value="1"/>
</dbReference>
<gene>
    <name evidence="14" type="ORF">J9253_20380</name>
</gene>
<feature type="transmembrane region" description="Helical" evidence="11">
    <location>
        <begin position="20"/>
        <end position="40"/>
    </location>
</feature>
<evidence type="ECO:0000256" key="5">
    <source>
        <dbReference type="ARBA" id="ARBA00022679"/>
    </source>
</evidence>
<accession>A0ABX7WRV4</accession>
<dbReference type="Gene3D" id="1.10.287.130">
    <property type="match status" value="1"/>
</dbReference>
<evidence type="ECO:0000256" key="1">
    <source>
        <dbReference type="ARBA" id="ARBA00000085"/>
    </source>
</evidence>
<dbReference type="InterPro" id="IPR050428">
    <property type="entry name" value="TCS_sensor_his_kinase"/>
</dbReference>
<sequence length="437" mass="47890">MDGRQRKLNRSLQQNLNRWILSAVLVFSLLAGGISGWIAFNEAREWQDSLLQQVGALVATQSGDRNLPADFDPEDTLVLQRLGEKSVNSLPLATDLGDGLHTLEVQGTGWRVLVYGGHFAVSQQTEVRDEVAWDSSLRTFLPILLLAPILMAVVSFAVNRSFMPVRALASVVDRRDENRLDALPDKRVPQELQPFINSLNRLLARLRQAIAQQQRFVADAAHELRTPVTAISLLTENLANATTLAESRERLAPVQEGLERMRTLVTHLLDLARVQGENQAALQPVDFQQIVQAAIGESYPLAEAKSLDLGMLRNEPATLLDVASNLSILVRNALENAIRYTPAGGQVDVSLFVENGQAVLLVEDSGCGIPEAELQQVFEPFYRVGVSTEPGNGLGLAISQEIAKRLGGNITLSNRPQGGLVFGYRQPTSLSFTVLLR</sequence>
<dbReference type="PROSITE" id="PS50109">
    <property type="entry name" value="HIS_KIN"/>
    <property type="match status" value="1"/>
</dbReference>
<keyword evidence="5" id="KW-0808">Transferase</keyword>
<dbReference type="SUPFAM" id="SSF55874">
    <property type="entry name" value="ATPase domain of HSP90 chaperone/DNA topoisomerase II/histidine kinase"/>
    <property type="match status" value="1"/>
</dbReference>
<evidence type="ECO:0000259" key="13">
    <source>
        <dbReference type="PROSITE" id="PS50885"/>
    </source>
</evidence>
<comment type="catalytic activity">
    <reaction evidence="1">
        <text>ATP + protein L-histidine = ADP + protein N-phospho-L-histidine.</text>
        <dbReference type="EC" id="2.7.13.3"/>
    </reaction>
</comment>
<evidence type="ECO:0000259" key="12">
    <source>
        <dbReference type="PROSITE" id="PS50109"/>
    </source>
</evidence>
<dbReference type="SMART" id="SM00387">
    <property type="entry name" value="HATPase_c"/>
    <property type="match status" value="1"/>
</dbReference>
<dbReference type="PRINTS" id="PR00344">
    <property type="entry name" value="BCTRLSENSOR"/>
</dbReference>
<evidence type="ECO:0000313" key="14">
    <source>
        <dbReference type="EMBL" id="QTR46295.1"/>
    </source>
</evidence>
<evidence type="ECO:0000256" key="11">
    <source>
        <dbReference type="SAM" id="Phobius"/>
    </source>
</evidence>
<dbReference type="RefSeq" id="WP_210222635.1">
    <property type="nucleotide sequence ID" value="NZ_CP072801.1"/>
</dbReference>
<dbReference type="InterPro" id="IPR003594">
    <property type="entry name" value="HATPase_dom"/>
</dbReference>
<evidence type="ECO:0000256" key="2">
    <source>
        <dbReference type="ARBA" id="ARBA00004141"/>
    </source>
</evidence>
<keyword evidence="7 14" id="KW-0418">Kinase</keyword>
<keyword evidence="4" id="KW-0597">Phosphoprotein</keyword>
<dbReference type="InterPro" id="IPR036890">
    <property type="entry name" value="HATPase_C_sf"/>
</dbReference>
<evidence type="ECO:0000256" key="7">
    <source>
        <dbReference type="ARBA" id="ARBA00022777"/>
    </source>
</evidence>
<dbReference type="SUPFAM" id="SSF47384">
    <property type="entry name" value="Homodimeric domain of signal transducing histidine kinase"/>
    <property type="match status" value="1"/>
</dbReference>
<keyword evidence="15" id="KW-1185">Reference proteome</keyword>
<keyword evidence="8 11" id="KW-1133">Transmembrane helix</keyword>
<evidence type="ECO:0000256" key="6">
    <source>
        <dbReference type="ARBA" id="ARBA00022692"/>
    </source>
</evidence>
<keyword evidence="6 11" id="KW-0812">Transmembrane</keyword>
<dbReference type="Pfam" id="PF00512">
    <property type="entry name" value="HisKA"/>
    <property type="match status" value="1"/>
</dbReference>
<dbReference type="InterPro" id="IPR003660">
    <property type="entry name" value="HAMP_dom"/>
</dbReference>
<dbReference type="Pfam" id="PF02518">
    <property type="entry name" value="HATPase_c"/>
    <property type="match status" value="1"/>
</dbReference>
<proteinExistence type="predicted"/>
<dbReference type="InterPro" id="IPR036097">
    <property type="entry name" value="HisK_dim/P_sf"/>
</dbReference>
<feature type="transmembrane region" description="Helical" evidence="11">
    <location>
        <begin position="139"/>
        <end position="158"/>
    </location>
</feature>
<dbReference type="CDD" id="cd00075">
    <property type="entry name" value="HATPase"/>
    <property type="match status" value="1"/>
</dbReference>
<reference evidence="14 15" key="1">
    <citation type="submission" date="2021-04" db="EMBL/GenBank/DDBJ databases">
        <title>Genomics, taxonomy and metabolism of representatives of sulfur bacteria of the genus Thiothrix: Thiothrix fructosivorans QT, Thiothrix unzii A1T and three new species, Thiothrix subterranea sp. nov., Thiothrix litoralis sp. nov. and 'Candidatus Thiothrix anitrata' sp. nov.</title>
        <authorList>
            <person name="Ravin N.V."/>
            <person name="Smolyakov D."/>
            <person name="Rudenko T.S."/>
            <person name="Mardanov A.V."/>
            <person name="Beletsky A.V."/>
            <person name="Markov N.D."/>
            <person name="Fomenkov A.I."/>
            <person name="Roberts R.J."/>
            <person name="Karnachuk O.V."/>
            <person name="Novikov A."/>
            <person name="Grabovich M.Y."/>
        </authorList>
    </citation>
    <scope>NUCLEOTIDE SEQUENCE [LARGE SCALE GENOMIC DNA]</scope>
    <source>
        <strain evidence="14 15">AS</strain>
    </source>
</reference>
<protein>
    <recommendedName>
        <fullName evidence="3">histidine kinase</fullName>
        <ecNumber evidence="3">2.7.13.3</ecNumber>
    </recommendedName>
</protein>